<keyword evidence="1" id="KW-0732">Signal</keyword>
<dbReference type="PROSITE" id="PS50853">
    <property type="entry name" value="FN3"/>
    <property type="match status" value="1"/>
</dbReference>
<dbReference type="SUPFAM" id="SSF81296">
    <property type="entry name" value="E set domains"/>
    <property type="match status" value="1"/>
</dbReference>
<dbReference type="PANTHER" id="PTHR34823:SF1">
    <property type="entry name" value="CHITIN-BINDING TYPE-4 DOMAIN-CONTAINING PROTEIN"/>
    <property type="match status" value="1"/>
</dbReference>
<organism evidence="5 6">
    <name type="scientific">Paenibacillus melissococcoides</name>
    <dbReference type="NCBI Taxonomy" id="2912268"/>
    <lineage>
        <taxon>Bacteria</taxon>
        <taxon>Bacillati</taxon>
        <taxon>Bacillota</taxon>
        <taxon>Bacilli</taxon>
        <taxon>Bacillales</taxon>
        <taxon>Paenibacillaceae</taxon>
        <taxon>Paenibacillus</taxon>
    </lineage>
</organism>
<evidence type="ECO:0000256" key="1">
    <source>
        <dbReference type="ARBA" id="ARBA00022729"/>
    </source>
</evidence>
<dbReference type="SUPFAM" id="SSF49265">
    <property type="entry name" value="Fibronectin type III"/>
    <property type="match status" value="1"/>
</dbReference>
<name>A0ABN8TW81_9BACL</name>
<accession>A0ABN8TW81</accession>
<evidence type="ECO:0000313" key="6">
    <source>
        <dbReference type="Proteomes" id="UP001154322"/>
    </source>
</evidence>
<dbReference type="Gene3D" id="2.60.40.10">
    <property type="entry name" value="Immunoglobulins"/>
    <property type="match status" value="1"/>
</dbReference>
<dbReference type="CDD" id="cd12215">
    <property type="entry name" value="ChiC_BD"/>
    <property type="match status" value="1"/>
</dbReference>
<evidence type="ECO:0000256" key="2">
    <source>
        <dbReference type="ARBA" id="ARBA00022801"/>
    </source>
</evidence>
<dbReference type="RefSeq" id="WP_213429040.1">
    <property type="nucleotide sequence ID" value="NZ_AP031286.1"/>
</dbReference>
<dbReference type="Pfam" id="PF00041">
    <property type="entry name" value="fn3"/>
    <property type="match status" value="1"/>
</dbReference>
<dbReference type="InterPro" id="IPR051024">
    <property type="entry name" value="GlcNAc_Chitin_IntDeg"/>
</dbReference>
<dbReference type="Gene3D" id="2.10.10.20">
    <property type="entry name" value="Carbohydrate-binding module superfamily 5/12"/>
    <property type="match status" value="1"/>
</dbReference>
<dbReference type="InterPro" id="IPR036573">
    <property type="entry name" value="CBM_sf_5/12"/>
</dbReference>
<dbReference type="SMART" id="SM00060">
    <property type="entry name" value="FN3"/>
    <property type="match status" value="1"/>
</dbReference>
<evidence type="ECO:0000259" key="4">
    <source>
        <dbReference type="PROSITE" id="PS50853"/>
    </source>
</evidence>
<dbReference type="SMART" id="SM00495">
    <property type="entry name" value="ChtBD3"/>
    <property type="match status" value="1"/>
</dbReference>
<evidence type="ECO:0000256" key="3">
    <source>
        <dbReference type="ARBA" id="ARBA00023326"/>
    </source>
</evidence>
<sequence>MNQLRVWNPLASKVSPLFVALGAVLAAFFCMMVFAEQASAHGYIESPPSRAYQCKLGENTNCGLVEYEPQSIEAKGNFPIGGPEDDHIAGGGVFPELDAQSSTRWNKVNMNGGNNTFTWYLTAPHATKEWKYYITKKDWNPNQPLTRAQLEPDPFCYYNDGGQKPNNSVSHQCSVPTDRSGYHIILGVWEIADTGNAFYQVIDVNLNNGSGGVTPSVPASVASPSQTETSISLTWSPSSSPNGIQQYEVYRNGTLVGTTAQTSYTDTGLTENTSYTYTIRAVDTAGNKSQPSAALTVKTLGDSGSQYPAWDASKIYVGGDRVTHNGAVYEARWWTSGEEPGQAEVWKKL</sequence>
<comment type="caution">
    <text evidence="5">The sequence shown here is derived from an EMBL/GenBank/DDBJ whole genome shotgun (WGS) entry which is preliminary data.</text>
</comment>
<keyword evidence="5" id="KW-0503">Monooxygenase</keyword>
<dbReference type="Proteomes" id="UP001154322">
    <property type="component" value="Unassembled WGS sequence"/>
</dbReference>
<dbReference type="EMBL" id="CALYLO010000001">
    <property type="protein sequence ID" value="CAH8242974.1"/>
    <property type="molecule type" value="Genomic_DNA"/>
</dbReference>
<dbReference type="Pfam" id="PF02839">
    <property type="entry name" value="CBM_5_12"/>
    <property type="match status" value="1"/>
</dbReference>
<dbReference type="CDD" id="cd00063">
    <property type="entry name" value="FN3"/>
    <property type="match status" value="1"/>
</dbReference>
<keyword evidence="3" id="KW-0624">Polysaccharide degradation</keyword>
<keyword evidence="6" id="KW-1185">Reference proteome</keyword>
<keyword evidence="2" id="KW-0378">Hydrolase</keyword>
<dbReference type="InterPro" id="IPR003961">
    <property type="entry name" value="FN3_dom"/>
</dbReference>
<dbReference type="InterPro" id="IPR003610">
    <property type="entry name" value="CBM5/12"/>
</dbReference>
<keyword evidence="5" id="KW-0560">Oxidoreductase</keyword>
<protein>
    <submittedName>
        <fullName evidence="5">Lytic polysaccharide monooxygenase</fullName>
    </submittedName>
</protein>
<dbReference type="CDD" id="cd21177">
    <property type="entry name" value="LPMO_AA10"/>
    <property type="match status" value="1"/>
</dbReference>
<dbReference type="PANTHER" id="PTHR34823">
    <property type="entry name" value="GLCNAC-BINDING PROTEIN A"/>
    <property type="match status" value="1"/>
</dbReference>
<dbReference type="SUPFAM" id="SSF51055">
    <property type="entry name" value="Carbohydrate binding domain"/>
    <property type="match status" value="1"/>
</dbReference>
<dbReference type="InterPro" id="IPR036116">
    <property type="entry name" value="FN3_sf"/>
</dbReference>
<dbReference type="GO" id="GO:0004497">
    <property type="term" value="F:monooxygenase activity"/>
    <property type="evidence" value="ECO:0007669"/>
    <property type="project" value="UniProtKB-KW"/>
</dbReference>
<keyword evidence="3" id="KW-0119">Carbohydrate metabolism</keyword>
<gene>
    <name evidence="5" type="ORF">WJ0W_000183</name>
</gene>
<dbReference type="InterPro" id="IPR014756">
    <property type="entry name" value="Ig_E-set"/>
</dbReference>
<reference evidence="5" key="1">
    <citation type="submission" date="2022-06" db="EMBL/GenBank/DDBJ databases">
        <authorList>
            <person name="Dietemann V."/>
            <person name="Ory F."/>
            <person name="Dainat B."/>
            <person name="Oberhansli S."/>
        </authorList>
    </citation>
    <scope>NUCLEOTIDE SEQUENCE</scope>
    <source>
        <strain evidence="5">Ena-SAMPLE-TAB-26-04-2022-14:26:32:270-5432</strain>
    </source>
</reference>
<feature type="domain" description="Fibronectin type-III" evidence="4">
    <location>
        <begin position="217"/>
        <end position="302"/>
    </location>
</feature>
<dbReference type="Gene3D" id="2.70.50.50">
    <property type="entry name" value="chitin-binding protein cbp21"/>
    <property type="match status" value="1"/>
</dbReference>
<dbReference type="InterPro" id="IPR004302">
    <property type="entry name" value="Cellulose/chitin-bd_N"/>
</dbReference>
<dbReference type="InterPro" id="IPR013783">
    <property type="entry name" value="Ig-like_fold"/>
</dbReference>
<evidence type="ECO:0000313" key="5">
    <source>
        <dbReference type="EMBL" id="CAH8242974.1"/>
    </source>
</evidence>
<proteinExistence type="predicted"/>
<dbReference type="Pfam" id="PF03067">
    <property type="entry name" value="LPMO_10"/>
    <property type="match status" value="1"/>
</dbReference>